<feature type="region of interest" description="Disordered" evidence="1">
    <location>
        <begin position="1155"/>
        <end position="1175"/>
    </location>
</feature>
<proteinExistence type="predicted"/>
<feature type="region of interest" description="Disordered" evidence="1">
    <location>
        <begin position="1202"/>
        <end position="1267"/>
    </location>
</feature>
<feature type="region of interest" description="Disordered" evidence="1">
    <location>
        <begin position="243"/>
        <end position="432"/>
    </location>
</feature>
<feature type="compositionally biased region" description="Basic and acidic residues" evidence="1">
    <location>
        <begin position="560"/>
        <end position="579"/>
    </location>
</feature>
<feature type="compositionally biased region" description="Basic and acidic residues" evidence="1">
    <location>
        <begin position="1104"/>
        <end position="1122"/>
    </location>
</feature>
<organism evidence="2 3">
    <name type="scientific">Plasmodium vivax</name>
    <name type="common">malaria parasite P. vivax</name>
    <dbReference type="NCBI Taxonomy" id="5855"/>
    <lineage>
        <taxon>Eukaryota</taxon>
        <taxon>Sar</taxon>
        <taxon>Alveolata</taxon>
        <taxon>Apicomplexa</taxon>
        <taxon>Aconoidasida</taxon>
        <taxon>Haemosporida</taxon>
        <taxon>Plasmodiidae</taxon>
        <taxon>Plasmodium</taxon>
        <taxon>Plasmodium (Plasmodium)</taxon>
    </lineage>
</organism>
<feature type="compositionally biased region" description="Polar residues" evidence="1">
    <location>
        <begin position="1228"/>
        <end position="1259"/>
    </location>
</feature>
<feature type="region of interest" description="Disordered" evidence="1">
    <location>
        <begin position="1296"/>
        <end position="1365"/>
    </location>
</feature>
<dbReference type="VEuPathDB" id="PlasmoDB:PVP01_0621300"/>
<feature type="compositionally biased region" description="Polar residues" evidence="1">
    <location>
        <begin position="623"/>
        <end position="635"/>
    </location>
</feature>
<accession>A0A1G4HA04</accession>
<dbReference type="VEuPathDB" id="PlasmoDB:PVW1_060027800"/>
<feature type="compositionally biased region" description="Gly residues" evidence="1">
    <location>
        <begin position="1321"/>
        <end position="1332"/>
    </location>
</feature>
<gene>
    <name evidence="2" type="ORF">PVC01_060027100</name>
</gene>
<feature type="compositionally biased region" description="Basic and acidic residues" evidence="1">
    <location>
        <begin position="313"/>
        <end position="336"/>
    </location>
</feature>
<dbReference type="EMBL" id="LT615261">
    <property type="protein sequence ID" value="SCO71734.1"/>
    <property type="molecule type" value="Genomic_DNA"/>
</dbReference>
<evidence type="ECO:0000256" key="1">
    <source>
        <dbReference type="SAM" id="MobiDB-lite"/>
    </source>
</evidence>
<dbReference type="Proteomes" id="UP000305196">
    <property type="component" value="Chromosome 6"/>
</dbReference>
<feature type="region of interest" description="Disordered" evidence="1">
    <location>
        <begin position="1611"/>
        <end position="1720"/>
    </location>
</feature>
<feature type="compositionally biased region" description="Polar residues" evidence="1">
    <location>
        <begin position="878"/>
        <end position="900"/>
    </location>
</feature>
<feature type="region of interest" description="Disordered" evidence="1">
    <location>
        <begin position="511"/>
        <end position="918"/>
    </location>
</feature>
<feature type="compositionally biased region" description="Basic and acidic residues" evidence="1">
    <location>
        <begin position="847"/>
        <end position="867"/>
    </location>
</feature>
<feature type="compositionally biased region" description="Basic and acidic residues" evidence="1">
    <location>
        <begin position="277"/>
        <end position="287"/>
    </location>
</feature>
<sequence>MEKSSTNETMVLTIKNLSKSKWSSLSKKKVEDKSCYSPRTEKLIDIISPILDYYGYNKEDVYNFISLYKFDIEKIQLELCNIMESREENDEGLWETVKSKKNKKPAEKNSKKNNFLQGNSGRKDNKQIGKIFPKGLRLKEKDPRKNKTTITGSSLAVGQYSNNKPFTSSNHKVTHFVSNGAKYENSSTLHEINKKIPEERGLKEKLDADKGARKLVNIKSLSAVAASAASASASATASATATTAAPASATAAGGADDGANRDAAKNSKGASKKKGTLKSEEEKKKGVNESYDEDFLNNNPLEERDPNKRKKNAIKEPDGVVNEEHFAKGRGEDNSNRKGNKSGYNNVGSSSVSNHHINSHYNQFDKKKYAKLEDGKAPPAAASTSAATGGGYKSSDEHSIKKDSKGKGAIGTTTTTNSGSGNQHSSNVGTNGLGTSAMATSASRYSNFNYHDKYFNKNYNRYSGKSINDSLIPRNAKQRFPPFSNKSTGVYSSAGNHSYFSSYAKGGLKQPPYLSKSSLRSKRNTSKNGSVDYDYENELYNGEKLAPDAGNDQSSSIYNENDHSVKKKGATEAAKKTGTDKATPSTSYASVVNSKMKQSPLAPPLEEAKAAEAKTAEAKRTGAMNTQIVPNNNTSVEEEKKEKKKNKCQLIPIKNNQPEKLWVSVITKGVATTSNNNANGQDVGEKVDPSGAKKNTLSSSKELKPESASQQGIKKAAEQSGKPEKQKKKGKGKEKEMESISSNVYPASSTANDTNLSSSINASYKSGDHVSKVRSKGEDQPDGEEPRIGKGAQLSYSKDGKNEAALGIKSNNKSSFPEVDASKAQPFVDQQAKMEKEKYANESSIASKKETSGAKKISETKLDTDDKKKKKKKRNDQDVVSTPNNDSTTSTRVKTPSASPSHEMKRGKGSKLGSKLSSNNNSSLNLTFSAEKLVSDDFSLSEGYDGKEKNSIPIYMPNLALMGNNTMNKKIFFGSINITGNQIENIDVMPDGKLEHIRSNGVNSGGSGAYGEASGRFGTQGGGFNNQGSTSYSHGVSSYNTHGTNYGSGANNNTTTNNSGNKMMHTDNRKKNNLRKNYGIDATPMGMNNDHMGSGNHNRSSAMHHKESDSRDYDHGHNDFRGSKEREFKHFDFKSRNHKREDNNDMLNENKHKSLFSSSNSKHAPHVHAKSQNLYLPKMTTTTSSSSSVVAATAATAASAAVASSSSNNHHHHMHNSSGNVGVNSGNQNAKHLLSSSSSVFMNQSPRTNGSQDNSSSALMTGKGSKYVQSSLKSKNYDHEADDAGSIQLNQISQKFLHGGSGGSGGSGGNGGNSGNTGNTGNIGSGNTGNTGSGNNLASPSSSANIAAGNTGASSTGVSNKNTNTDVSNINLMNMGMNNLSNNNMYNSYNSPPGLANQFNYSFTNLSYPYNNMHYNGYSTQTLVPQYGLINNHYTKNNSMHNNNFNYNMNYENFDESNLYGHNNNMHMNNYVNYMNVNVKKNQLNNLDDDNLSNSGEVSISGSLQQPQSLPHDNNQGSSNQNSSSANNSSGGTGGGNGNANSNGGGNACLDGTTNSGMNNLSLNNINMNSSVNPNLAMSCTASATGELKSKQQIGKNMSDMQLQPQAISTLKQNQTQQGKSGTSLNTTQQQHTSNQHSQSKHTGQQHQQQQHQQQQQQNLLNSNNNSSINQYAQNQINPNNSQNTASSTSSSLTGKVETNNLSSGAQNNQNSQNSQNSQNNQSHFLNKQLYHNSNYYNVNSSNNYNIPPGFNMTQEKEQNNNYLSNNVSSSNANSSVAAYRNNWNNINEKNLNHYSLNYNYNRSTKNNFNYTSNLNYSSSNGYNGTRDNTNNFFNYNSFNYALQTPPGLQNYYQNTQYQQQNSYSNRNYNYTGYNNNLSMWSREE</sequence>
<feature type="region of interest" description="Disordered" evidence="1">
    <location>
        <begin position="97"/>
        <end position="153"/>
    </location>
</feature>
<feature type="compositionally biased region" description="Basic and acidic residues" evidence="1">
    <location>
        <begin position="394"/>
        <end position="406"/>
    </location>
</feature>
<feature type="compositionally biased region" description="Basic and acidic residues" evidence="1">
    <location>
        <begin position="606"/>
        <end position="620"/>
    </location>
</feature>
<feature type="compositionally biased region" description="Low complexity" evidence="1">
    <location>
        <begin position="1514"/>
        <end position="1530"/>
    </location>
</feature>
<feature type="compositionally biased region" description="Basic and acidic residues" evidence="1">
    <location>
        <begin position="715"/>
        <end position="724"/>
    </location>
</feature>
<feature type="compositionally biased region" description="Polar residues" evidence="1">
    <location>
        <begin position="1611"/>
        <end position="1622"/>
    </location>
</feature>
<feature type="compositionally biased region" description="Polar residues" evidence="1">
    <location>
        <begin position="1496"/>
        <end position="1513"/>
    </location>
</feature>
<feature type="region of interest" description="Disordered" evidence="1">
    <location>
        <begin position="1485"/>
        <end position="1540"/>
    </location>
</feature>
<feature type="compositionally biased region" description="Polar residues" evidence="1">
    <location>
        <begin position="584"/>
        <end position="597"/>
    </location>
</feature>
<feature type="compositionally biased region" description="Polar residues" evidence="1">
    <location>
        <begin position="1351"/>
        <end position="1365"/>
    </location>
</feature>
<feature type="compositionally biased region" description="Polar residues" evidence="1">
    <location>
        <begin position="739"/>
        <end position="764"/>
    </location>
</feature>
<reference evidence="2 3" key="1">
    <citation type="submission" date="2016-07" db="EMBL/GenBank/DDBJ databases">
        <authorList>
            <consortium name="Pathogen Informatics"/>
        </authorList>
    </citation>
    <scope>NUCLEOTIDE SEQUENCE [LARGE SCALE GENOMIC DNA]</scope>
</reference>
<dbReference type="VEuPathDB" id="PlasmoDB:PVPAM_060032400"/>
<protein>
    <submittedName>
        <fullName evidence="2">Uncharacterized protein</fullName>
    </submittedName>
</protein>
<feature type="compositionally biased region" description="Polar residues" evidence="1">
    <location>
        <begin position="670"/>
        <end position="680"/>
    </location>
</feature>
<feature type="compositionally biased region" description="Low complexity" evidence="1">
    <location>
        <begin position="410"/>
        <end position="427"/>
    </location>
</feature>
<feature type="compositionally biased region" description="Low complexity" evidence="1">
    <location>
        <begin position="1043"/>
        <end position="1061"/>
    </location>
</feature>
<feature type="compositionally biased region" description="Basic and acidic residues" evidence="1">
    <location>
        <begin position="766"/>
        <end position="788"/>
    </location>
</feature>
<feature type="compositionally biased region" description="Gly residues" evidence="1">
    <location>
        <begin position="1299"/>
        <end position="1315"/>
    </location>
</feature>
<feature type="compositionally biased region" description="Low complexity" evidence="1">
    <location>
        <begin position="1623"/>
        <end position="1720"/>
    </location>
</feature>
<feature type="region of interest" description="Disordered" evidence="1">
    <location>
        <begin position="1043"/>
        <end position="1072"/>
    </location>
</feature>
<feature type="compositionally biased region" description="Basic and acidic residues" evidence="1">
    <location>
        <begin position="363"/>
        <end position="376"/>
    </location>
</feature>
<feature type="compositionally biased region" description="Low complexity" evidence="1">
    <location>
        <begin position="1216"/>
        <end position="1227"/>
    </location>
</feature>
<feature type="compositionally biased region" description="Gly residues" evidence="1">
    <location>
        <begin position="1531"/>
        <end position="1540"/>
    </location>
</feature>
<feature type="compositionally biased region" description="Low complexity" evidence="1">
    <location>
        <begin position="341"/>
        <end position="362"/>
    </location>
</feature>
<evidence type="ECO:0000313" key="2">
    <source>
        <dbReference type="EMBL" id="SCO71734.1"/>
    </source>
</evidence>
<feature type="compositionally biased region" description="Low complexity" evidence="1">
    <location>
        <begin position="243"/>
        <end position="254"/>
    </location>
</feature>
<dbReference type="VEuPathDB" id="PlasmoDB:PVX_110915"/>
<name>A0A1G4HA04_PLAVI</name>
<evidence type="ECO:0000313" key="3">
    <source>
        <dbReference type="Proteomes" id="UP000305196"/>
    </source>
</evidence>
<feature type="compositionally biased region" description="Low complexity" evidence="1">
    <location>
        <begin position="377"/>
        <end position="387"/>
    </location>
</feature>
<feature type="region of interest" description="Disordered" evidence="1">
    <location>
        <begin position="1084"/>
        <end position="1122"/>
    </location>
</feature>